<accession>A0A7Z1YAH3</accession>
<keyword evidence="6" id="KW-0238">DNA-binding</keyword>
<dbReference type="GO" id="GO:0003700">
    <property type="term" value="F:DNA-binding transcription factor activity"/>
    <property type="evidence" value="ECO:0007669"/>
    <property type="project" value="InterPro"/>
</dbReference>
<dbReference type="InterPro" id="IPR051552">
    <property type="entry name" value="HptR"/>
</dbReference>
<keyword evidence="2" id="KW-0963">Cytoplasm</keyword>
<name>A0A4Z0D6R9_9ENTE</name>
<evidence type="ECO:0000313" key="14">
    <source>
        <dbReference type="Proteomes" id="UP000297725"/>
    </source>
</evidence>
<evidence type="ECO:0000256" key="4">
    <source>
        <dbReference type="ARBA" id="ARBA00023012"/>
    </source>
</evidence>
<dbReference type="InterPro" id="IPR001789">
    <property type="entry name" value="Sig_transdc_resp-reg_receiver"/>
</dbReference>
<evidence type="ECO:0000259" key="10">
    <source>
        <dbReference type="PROSITE" id="PS50110"/>
    </source>
</evidence>
<keyword evidence="13" id="KW-1185">Reference proteome</keyword>
<evidence type="ECO:0000256" key="5">
    <source>
        <dbReference type="ARBA" id="ARBA00023015"/>
    </source>
</evidence>
<dbReference type="GO" id="GO:0005737">
    <property type="term" value="C:cytoplasm"/>
    <property type="evidence" value="ECO:0007669"/>
    <property type="project" value="UniProtKB-SubCell"/>
</dbReference>
<feature type="domain" description="HTH araC/xylS-type" evidence="9">
    <location>
        <begin position="438"/>
        <end position="537"/>
    </location>
</feature>
<dbReference type="GO" id="GO:0000160">
    <property type="term" value="P:phosphorelay signal transduction system"/>
    <property type="evidence" value="ECO:0007669"/>
    <property type="project" value="UniProtKB-KW"/>
</dbReference>
<accession>A0A4Z0D6R9</accession>
<dbReference type="Proteomes" id="UP000297725">
    <property type="component" value="Unassembled WGS sequence"/>
</dbReference>
<evidence type="ECO:0000256" key="8">
    <source>
        <dbReference type="PROSITE-ProRule" id="PRU00169"/>
    </source>
</evidence>
<proteinExistence type="predicted"/>
<dbReference type="GO" id="GO:0043565">
    <property type="term" value="F:sequence-specific DNA binding"/>
    <property type="evidence" value="ECO:0007669"/>
    <property type="project" value="InterPro"/>
</dbReference>
<dbReference type="PANTHER" id="PTHR42713:SF3">
    <property type="entry name" value="TRANSCRIPTIONAL REGULATORY PROTEIN HPTR"/>
    <property type="match status" value="1"/>
</dbReference>
<dbReference type="CDD" id="cd17536">
    <property type="entry name" value="REC_YesN-like"/>
    <property type="match status" value="1"/>
</dbReference>
<dbReference type="PROSITE" id="PS01124">
    <property type="entry name" value="HTH_ARAC_FAMILY_2"/>
    <property type="match status" value="1"/>
</dbReference>
<evidence type="ECO:0000256" key="7">
    <source>
        <dbReference type="ARBA" id="ARBA00023163"/>
    </source>
</evidence>
<evidence type="ECO:0000256" key="2">
    <source>
        <dbReference type="ARBA" id="ARBA00022490"/>
    </source>
</evidence>
<evidence type="ECO:0000313" key="13">
    <source>
        <dbReference type="Proteomes" id="UP000296883"/>
    </source>
</evidence>
<dbReference type="PANTHER" id="PTHR42713">
    <property type="entry name" value="HISTIDINE KINASE-RELATED"/>
    <property type="match status" value="1"/>
</dbReference>
<keyword evidence="7" id="KW-0804">Transcription</keyword>
<dbReference type="AlphaFoldDB" id="A0A4Z0D6R9"/>
<feature type="domain" description="Response regulatory" evidence="10">
    <location>
        <begin position="6"/>
        <end position="123"/>
    </location>
</feature>
<dbReference type="Gene3D" id="1.10.10.60">
    <property type="entry name" value="Homeodomain-like"/>
    <property type="match status" value="2"/>
</dbReference>
<dbReference type="PROSITE" id="PS50110">
    <property type="entry name" value="RESPONSE_REGULATORY"/>
    <property type="match status" value="1"/>
</dbReference>
<dbReference type="InterPro" id="IPR011006">
    <property type="entry name" value="CheY-like_superfamily"/>
</dbReference>
<dbReference type="SMART" id="SM00342">
    <property type="entry name" value="HTH_ARAC"/>
    <property type="match status" value="1"/>
</dbReference>
<dbReference type="SUPFAM" id="SSF52172">
    <property type="entry name" value="CheY-like"/>
    <property type="match status" value="1"/>
</dbReference>
<dbReference type="RefSeq" id="WP_135254754.1">
    <property type="nucleotide sequence ID" value="NZ_CP038865.1"/>
</dbReference>
<dbReference type="Pfam" id="PF12833">
    <property type="entry name" value="HTH_18"/>
    <property type="match status" value="1"/>
</dbReference>
<dbReference type="Pfam" id="PF00072">
    <property type="entry name" value="Response_reg"/>
    <property type="match status" value="1"/>
</dbReference>
<evidence type="ECO:0000256" key="6">
    <source>
        <dbReference type="ARBA" id="ARBA00023125"/>
    </source>
</evidence>
<evidence type="ECO:0000313" key="11">
    <source>
        <dbReference type="EMBL" id="QCA28644.1"/>
    </source>
</evidence>
<keyword evidence="3 8" id="KW-0597">Phosphoprotein</keyword>
<dbReference type="SMART" id="SM00448">
    <property type="entry name" value="REC"/>
    <property type="match status" value="1"/>
</dbReference>
<comment type="subcellular location">
    <subcellularLocation>
        <location evidence="1">Cytoplasm</location>
    </subcellularLocation>
</comment>
<dbReference type="OrthoDB" id="342399at2"/>
<keyword evidence="4" id="KW-0902">Two-component regulatory system</keyword>
<evidence type="ECO:0000256" key="1">
    <source>
        <dbReference type="ARBA" id="ARBA00004496"/>
    </source>
</evidence>
<reference evidence="12 14" key="1">
    <citation type="submission" date="2019-03" db="EMBL/GenBank/DDBJ databases">
        <title>Vagococcus sp. was isolated fron gut of Carduelis flavirostris.</title>
        <authorList>
            <person name="Ge Y."/>
        </authorList>
    </citation>
    <scope>NUCLEOTIDE SEQUENCE [LARGE SCALE GENOMIC DNA]</scope>
    <source>
        <strain evidence="12 14">CF-210</strain>
    </source>
</reference>
<evidence type="ECO:0000259" key="9">
    <source>
        <dbReference type="PROSITE" id="PS01124"/>
    </source>
</evidence>
<feature type="modified residue" description="4-aspartylphosphate" evidence="8">
    <location>
        <position position="58"/>
    </location>
</feature>
<dbReference type="Gene3D" id="3.40.50.2300">
    <property type="match status" value="1"/>
</dbReference>
<organism evidence="11 13">
    <name type="scientific">Vagococcus xieshaowenii</name>
    <dbReference type="NCBI Taxonomy" id="2562451"/>
    <lineage>
        <taxon>Bacteria</taxon>
        <taxon>Bacillati</taxon>
        <taxon>Bacillota</taxon>
        <taxon>Bacilli</taxon>
        <taxon>Lactobacillales</taxon>
        <taxon>Enterococcaceae</taxon>
        <taxon>Vagococcus</taxon>
    </lineage>
</organism>
<gene>
    <name evidence="12" type="ORF">E4031_07110</name>
    <name evidence="11" type="ORF">E4Z98_04665</name>
</gene>
<evidence type="ECO:0000313" key="12">
    <source>
        <dbReference type="EMBL" id="TFZ40548.1"/>
    </source>
</evidence>
<dbReference type="InterPro" id="IPR009057">
    <property type="entry name" value="Homeodomain-like_sf"/>
</dbReference>
<reference evidence="11 13" key="2">
    <citation type="journal article" date="2020" name="Int. J. Syst. Evol. Microbiol.">
        <title>Vagococcus xieshaowenii sp. nov., isolated from snow finch (Montifringilla taczanowskii) cloacal content.</title>
        <authorList>
            <person name="Ge Y."/>
            <person name="Yang J."/>
            <person name="Lai X.H."/>
            <person name="Zhang G."/>
            <person name="Jin D."/>
            <person name="Lu S."/>
            <person name="Wang B."/>
            <person name="Huang Y."/>
            <person name="Huang Y."/>
            <person name="Ren Z."/>
            <person name="Zhang X."/>
            <person name="Xu J."/>
        </authorList>
    </citation>
    <scope>NUCLEOTIDE SEQUENCE [LARGE SCALE GENOMIC DNA]</scope>
    <source>
        <strain evidence="11">Personal::cf-49</strain>
        <strain evidence="13">personal::cf-49</strain>
    </source>
</reference>
<dbReference type="Proteomes" id="UP000296883">
    <property type="component" value="Chromosome"/>
</dbReference>
<dbReference type="EMBL" id="SRHU01000024">
    <property type="protein sequence ID" value="TFZ40548.1"/>
    <property type="molecule type" value="Genomic_DNA"/>
</dbReference>
<dbReference type="KEGG" id="vac:E4Z98_04665"/>
<sequence>MSYKYSILLVDDEQEIRDGMSRQIPWNQCGFELLTTAENGLEALELVERLKPDVIITDIKMPFMSGLEFINKASQISPLTKFIVCSGFDDFEYAQQAISLSVFSYVLKPISSNEFVNVLVNLKQKMDSEWKEKKESLSLKNQLASSESIIYDNFLISCMQGAIEENQMATFSKLIGFNQEQSYCVFSLRVDKSNHLLSKTEIKSNHQDLLVYAIKNIFDEWLIQRYSIHSLLIGKDLFYIIEIEDEQEINQLMIDLNALCKQSTKLSDAYVFGGVSFLTNRLSKLSQATHQAITAVQYSTMLDLENNFVTFMGDVKDRLDISYLSIEEDSKLITLIKKGTAIEIETIIHDIFNEIEEKKFSIKSYHLYIIDIFNSIIKTANLYKIKNDELFGDTVPNITEILSKHPKHIIESWLIGLCKNINEMILHNNEKTRKNIIDDSLDYINREFDNPDLTVELISKKLYLSSTYFSTLFKREMGQSFISYLTEIRLSKARYYLEKTNDKNYIIAEKIGYSDPNYFGYVFKKKYGISPKQYRQTLTTNRMMLTNEKNVK</sequence>
<dbReference type="InterPro" id="IPR018060">
    <property type="entry name" value="HTH_AraC"/>
</dbReference>
<evidence type="ECO:0000256" key="3">
    <source>
        <dbReference type="ARBA" id="ARBA00022553"/>
    </source>
</evidence>
<dbReference type="SUPFAM" id="SSF46689">
    <property type="entry name" value="Homeodomain-like"/>
    <property type="match status" value="1"/>
</dbReference>
<protein>
    <submittedName>
        <fullName evidence="11">Response regulator</fullName>
    </submittedName>
</protein>
<dbReference type="EMBL" id="CP038865">
    <property type="protein sequence ID" value="QCA28644.1"/>
    <property type="molecule type" value="Genomic_DNA"/>
</dbReference>
<keyword evidence="5" id="KW-0805">Transcription regulation</keyword>